<dbReference type="PRINTS" id="PR00111">
    <property type="entry name" value="ABHYDROLASE"/>
</dbReference>
<dbReference type="GO" id="GO:0016691">
    <property type="term" value="F:chloride peroxidase activity"/>
    <property type="evidence" value="ECO:0007669"/>
    <property type="project" value="UniProtKB-EC"/>
</dbReference>
<protein>
    <submittedName>
        <fullName evidence="2">Non-heme chloroperoxidase</fullName>
        <ecNumber evidence="2">1.11.1.10</ecNumber>
    </submittedName>
</protein>
<keyword evidence="2" id="KW-0575">Peroxidase</keyword>
<dbReference type="EC" id="1.11.1.10" evidence="2"/>
<dbReference type="PANTHER" id="PTHR43433:SF5">
    <property type="entry name" value="AB HYDROLASE-1 DOMAIN-CONTAINING PROTEIN"/>
    <property type="match status" value="1"/>
</dbReference>
<dbReference type="RefSeq" id="WP_194848180.1">
    <property type="nucleotide sequence ID" value="NZ_JAAEJV010000046.1"/>
</dbReference>
<organism evidence="2 3">
    <name type="scientific">Candidatus Neptunichlamydia vexilliferae</name>
    <dbReference type="NCBI Taxonomy" id="1651774"/>
    <lineage>
        <taxon>Bacteria</taxon>
        <taxon>Pseudomonadati</taxon>
        <taxon>Chlamydiota</taxon>
        <taxon>Chlamydiia</taxon>
        <taxon>Parachlamydiales</taxon>
        <taxon>Simkaniaceae</taxon>
        <taxon>Candidatus Neptunichlamydia</taxon>
    </lineage>
</organism>
<evidence type="ECO:0000313" key="3">
    <source>
        <dbReference type="Proteomes" id="UP001194714"/>
    </source>
</evidence>
<comment type="caution">
    <text evidence="2">The sequence shown here is derived from an EMBL/GenBank/DDBJ whole genome shotgun (WGS) entry which is preliminary data.</text>
</comment>
<evidence type="ECO:0000259" key="1">
    <source>
        <dbReference type="Pfam" id="PF00561"/>
    </source>
</evidence>
<dbReference type="InterPro" id="IPR050471">
    <property type="entry name" value="AB_hydrolase"/>
</dbReference>
<dbReference type="Gene3D" id="3.40.50.1820">
    <property type="entry name" value="alpha/beta hydrolase"/>
    <property type="match status" value="1"/>
</dbReference>
<dbReference type="Proteomes" id="UP001194714">
    <property type="component" value="Unassembled WGS sequence"/>
</dbReference>
<dbReference type="Pfam" id="PF00561">
    <property type="entry name" value="Abhydrolase_1"/>
    <property type="match status" value="1"/>
</dbReference>
<proteinExistence type="predicted"/>
<reference evidence="2 3" key="1">
    <citation type="submission" date="2020-01" db="EMBL/GenBank/DDBJ databases">
        <title>Draft genome sequence of Cand. Neptunochlamydia vexilliferae K9.</title>
        <authorList>
            <person name="Schulz F."/>
            <person name="Koestlbacher S."/>
            <person name="Wascher F."/>
            <person name="Pizzetti I."/>
            <person name="Horn M."/>
        </authorList>
    </citation>
    <scope>NUCLEOTIDE SEQUENCE [LARGE SCALE GENOMIC DNA]</scope>
    <source>
        <strain evidence="2 3">K9</strain>
    </source>
</reference>
<keyword evidence="3" id="KW-1185">Reference proteome</keyword>
<evidence type="ECO:0000313" key="2">
    <source>
        <dbReference type="EMBL" id="MBF5059866.1"/>
    </source>
</evidence>
<dbReference type="SUPFAM" id="SSF53474">
    <property type="entry name" value="alpha/beta-Hydrolases"/>
    <property type="match status" value="1"/>
</dbReference>
<feature type="domain" description="AB hydrolase-1" evidence="1">
    <location>
        <begin position="21"/>
        <end position="250"/>
    </location>
</feature>
<dbReference type="InterPro" id="IPR000073">
    <property type="entry name" value="AB_hydrolase_1"/>
</dbReference>
<sequence>MPFAKINALDLYYETHGSGEPIVFISGFSTHHMTWLSCVERLKNHYQLILFDNRGAGQTTAPPPPYTIETMAEDTVALMDHLGVKTAHMVGSSMGTAIVQTIAHRYPERIDKGVLIAPFPKLPEAALLKTKTTGKLLEKGVPLELVIETVIPWLFSSDFVKNPENVAAKIEEMTNNPYLQGPEGFLGQMEALGSFDSRSFVKELKSPFLLMAGEDDLSTPLYCAEYLHSHLPNSTLHVFPRVGHMIHAEKKDEVIDLILQFVRNSSGD</sequence>
<name>A0ABS0B0H0_9BACT</name>
<dbReference type="PANTHER" id="PTHR43433">
    <property type="entry name" value="HYDROLASE, ALPHA/BETA FOLD FAMILY PROTEIN"/>
    <property type="match status" value="1"/>
</dbReference>
<keyword evidence="2" id="KW-0560">Oxidoreductase</keyword>
<dbReference type="InterPro" id="IPR029058">
    <property type="entry name" value="AB_hydrolase_fold"/>
</dbReference>
<gene>
    <name evidence="2" type="ORF">NEPTK9_001385</name>
</gene>
<dbReference type="EMBL" id="JAAEJV010000046">
    <property type="protein sequence ID" value="MBF5059866.1"/>
    <property type="molecule type" value="Genomic_DNA"/>
</dbReference>
<accession>A0ABS0B0H0</accession>